<dbReference type="PRINTS" id="PR00409">
    <property type="entry name" value="PHDIOXRDTASE"/>
</dbReference>
<dbReference type="KEGG" id="bcai:K788_0000504"/>
<keyword evidence="5" id="KW-0349">Heme</keyword>
<dbReference type="GO" id="GO:0030170">
    <property type="term" value="F:pyridoxal phosphate binding"/>
    <property type="evidence" value="ECO:0007669"/>
    <property type="project" value="InterPro"/>
</dbReference>
<proteinExistence type="inferred from homology"/>
<dbReference type="Gene3D" id="3.10.20.30">
    <property type="match status" value="1"/>
</dbReference>
<dbReference type="Pfam" id="PF00175">
    <property type="entry name" value="NAD_binding_1"/>
    <property type="match status" value="1"/>
</dbReference>
<evidence type="ECO:0000256" key="1">
    <source>
        <dbReference type="ARBA" id="ARBA00001970"/>
    </source>
</evidence>
<dbReference type="InterPro" id="IPR036010">
    <property type="entry name" value="2Fe-2S_ferredoxin-like_sf"/>
</dbReference>
<keyword evidence="9" id="KW-0521">NADP</keyword>
<dbReference type="PROSITE" id="PS51340">
    <property type="entry name" value="MOSC"/>
    <property type="match status" value="1"/>
</dbReference>
<keyword evidence="10" id="KW-0560">Oxidoreductase</keyword>
<dbReference type="InterPro" id="IPR008333">
    <property type="entry name" value="Cbr1-like_FAD-bd_dom"/>
</dbReference>
<gene>
    <name evidence="17" type="ORF">K788_0000504</name>
</gene>
<keyword evidence="6" id="KW-0285">Flavoprotein</keyword>
<evidence type="ECO:0000256" key="6">
    <source>
        <dbReference type="ARBA" id="ARBA00022630"/>
    </source>
</evidence>
<evidence type="ECO:0000313" key="17">
    <source>
        <dbReference type="EMBL" id="ALL68442.1"/>
    </source>
</evidence>
<evidence type="ECO:0000256" key="13">
    <source>
        <dbReference type="ARBA" id="ARBA00048649"/>
    </source>
</evidence>
<comment type="cofactor">
    <cofactor evidence="1">
        <name>heme b</name>
        <dbReference type="ChEBI" id="CHEBI:60344"/>
    </cofactor>
</comment>
<name>A0A0P0RIN3_9BURK</name>
<dbReference type="CDD" id="cd06184">
    <property type="entry name" value="flavohem_like_fad_nad_binding"/>
    <property type="match status" value="1"/>
</dbReference>
<feature type="domain" description="MOSC" evidence="15">
    <location>
        <begin position="29"/>
        <end position="164"/>
    </location>
</feature>
<dbReference type="FunFam" id="3.40.50.80:FF:000010">
    <property type="entry name" value="Flavohemoprotein"/>
    <property type="match status" value="1"/>
</dbReference>
<keyword evidence="17" id="KW-0223">Dioxygenase</keyword>
<dbReference type="EC" id="1.14.12.17" evidence="4"/>
<dbReference type="InterPro" id="IPR017927">
    <property type="entry name" value="FAD-bd_FR_type"/>
</dbReference>
<keyword evidence="12" id="KW-0520">NAD</keyword>
<reference evidence="17 18" key="1">
    <citation type="journal article" date="2014" name="Genome Announc.">
        <title>Draft Genome Sequence of the Haloacid-Degrading Burkholderia caribensis Strain MBA4.</title>
        <authorList>
            <person name="Pan Y."/>
            <person name="Kong K.F."/>
            <person name="Tsang J.S."/>
        </authorList>
    </citation>
    <scope>NUCLEOTIDE SEQUENCE [LARGE SCALE GENOMIC DNA]</scope>
    <source>
        <strain evidence="17 18">MBA4</strain>
    </source>
</reference>
<dbReference type="Pfam" id="PF00970">
    <property type="entry name" value="FAD_binding_6"/>
    <property type="match status" value="1"/>
</dbReference>
<evidence type="ECO:0000259" key="16">
    <source>
        <dbReference type="PROSITE" id="PS51384"/>
    </source>
</evidence>
<evidence type="ECO:0000256" key="8">
    <source>
        <dbReference type="ARBA" id="ARBA00022827"/>
    </source>
</evidence>
<dbReference type="RefSeq" id="WP_035998205.1">
    <property type="nucleotide sequence ID" value="NZ_CP012747.1"/>
</dbReference>
<comment type="catalytic activity">
    <reaction evidence="14">
        <text>2 nitric oxide + NADPH + 2 O2 = 2 nitrate + NADP(+) + H(+)</text>
        <dbReference type="Rhea" id="RHEA:19465"/>
        <dbReference type="ChEBI" id="CHEBI:15378"/>
        <dbReference type="ChEBI" id="CHEBI:15379"/>
        <dbReference type="ChEBI" id="CHEBI:16480"/>
        <dbReference type="ChEBI" id="CHEBI:17632"/>
        <dbReference type="ChEBI" id="CHEBI:57783"/>
        <dbReference type="ChEBI" id="CHEBI:58349"/>
        <dbReference type="EC" id="1.14.12.17"/>
    </reaction>
</comment>
<dbReference type="PANTHER" id="PTHR30212:SF2">
    <property type="entry name" value="PROTEIN YIIM"/>
    <property type="match status" value="1"/>
</dbReference>
<evidence type="ECO:0000256" key="7">
    <source>
        <dbReference type="ARBA" id="ARBA00022723"/>
    </source>
</evidence>
<comment type="catalytic activity">
    <reaction evidence="13">
        <text>2 nitric oxide + NADH + 2 O2 = 2 nitrate + NAD(+) + H(+)</text>
        <dbReference type="Rhea" id="RHEA:19469"/>
        <dbReference type="ChEBI" id="CHEBI:15378"/>
        <dbReference type="ChEBI" id="CHEBI:15379"/>
        <dbReference type="ChEBI" id="CHEBI:16480"/>
        <dbReference type="ChEBI" id="CHEBI:17632"/>
        <dbReference type="ChEBI" id="CHEBI:57540"/>
        <dbReference type="ChEBI" id="CHEBI:57945"/>
        <dbReference type="EC" id="1.14.12.17"/>
    </reaction>
</comment>
<evidence type="ECO:0000259" key="15">
    <source>
        <dbReference type="PROSITE" id="PS51340"/>
    </source>
</evidence>
<evidence type="ECO:0000256" key="2">
    <source>
        <dbReference type="ARBA" id="ARBA00001974"/>
    </source>
</evidence>
<dbReference type="Pfam" id="PF00111">
    <property type="entry name" value="Fer2"/>
    <property type="match status" value="1"/>
</dbReference>
<evidence type="ECO:0000256" key="10">
    <source>
        <dbReference type="ARBA" id="ARBA00023002"/>
    </source>
</evidence>
<dbReference type="Gene3D" id="2.40.30.10">
    <property type="entry name" value="Translation factors"/>
    <property type="match status" value="1"/>
</dbReference>
<evidence type="ECO:0000256" key="4">
    <source>
        <dbReference type="ARBA" id="ARBA00012229"/>
    </source>
</evidence>
<dbReference type="SUPFAM" id="SSF52343">
    <property type="entry name" value="Ferredoxin reductase-like, C-terminal NADP-linked domain"/>
    <property type="match status" value="1"/>
</dbReference>
<dbReference type="Pfam" id="PF03473">
    <property type="entry name" value="MOSC"/>
    <property type="match status" value="1"/>
</dbReference>
<organism evidence="17 18">
    <name type="scientific">Paraburkholderia caribensis MBA4</name>
    <dbReference type="NCBI Taxonomy" id="1323664"/>
    <lineage>
        <taxon>Bacteria</taxon>
        <taxon>Pseudomonadati</taxon>
        <taxon>Pseudomonadota</taxon>
        <taxon>Betaproteobacteria</taxon>
        <taxon>Burkholderiales</taxon>
        <taxon>Burkholderiaceae</taxon>
        <taxon>Paraburkholderia</taxon>
    </lineage>
</organism>
<dbReference type="SUPFAM" id="SSF54292">
    <property type="entry name" value="2Fe-2S ferredoxin-like"/>
    <property type="match status" value="1"/>
</dbReference>
<comment type="cofactor">
    <cofactor evidence="2">
        <name>FAD</name>
        <dbReference type="ChEBI" id="CHEBI:57692"/>
    </cofactor>
</comment>
<dbReference type="GO" id="GO:0008941">
    <property type="term" value="F:nitric oxide dioxygenase NAD(P)H activity"/>
    <property type="evidence" value="ECO:0007669"/>
    <property type="project" value="UniProtKB-EC"/>
</dbReference>
<dbReference type="PANTHER" id="PTHR30212">
    <property type="entry name" value="PROTEIN YIIM"/>
    <property type="match status" value="1"/>
</dbReference>
<evidence type="ECO:0000256" key="5">
    <source>
        <dbReference type="ARBA" id="ARBA00022617"/>
    </source>
</evidence>
<dbReference type="Proteomes" id="UP000019146">
    <property type="component" value="Chromosome 2"/>
</dbReference>
<dbReference type="CDD" id="cd00207">
    <property type="entry name" value="fer2"/>
    <property type="match status" value="1"/>
</dbReference>
<dbReference type="GO" id="GO:0030151">
    <property type="term" value="F:molybdenum ion binding"/>
    <property type="evidence" value="ECO:0007669"/>
    <property type="project" value="InterPro"/>
</dbReference>
<evidence type="ECO:0000256" key="14">
    <source>
        <dbReference type="ARBA" id="ARBA00049433"/>
    </source>
</evidence>
<dbReference type="SUPFAM" id="SSF50800">
    <property type="entry name" value="PK beta-barrel domain-like"/>
    <property type="match status" value="1"/>
</dbReference>
<dbReference type="SUPFAM" id="SSF63380">
    <property type="entry name" value="Riboflavin synthase domain-like"/>
    <property type="match status" value="1"/>
</dbReference>
<dbReference type="GO" id="GO:0051536">
    <property type="term" value="F:iron-sulfur cluster binding"/>
    <property type="evidence" value="ECO:0007669"/>
    <property type="project" value="InterPro"/>
</dbReference>
<keyword evidence="7" id="KW-0479">Metal-binding</keyword>
<dbReference type="EMBL" id="CP012747">
    <property type="protein sequence ID" value="ALL68442.1"/>
    <property type="molecule type" value="Genomic_DNA"/>
</dbReference>
<dbReference type="InterPro" id="IPR005302">
    <property type="entry name" value="MoCF_Sase_C"/>
</dbReference>
<dbReference type="Gene3D" id="2.40.33.20">
    <property type="entry name" value="PK beta-barrel domain-like"/>
    <property type="match status" value="1"/>
</dbReference>
<dbReference type="InterPro" id="IPR001433">
    <property type="entry name" value="OxRdtase_FAD/NAD-bd"/>
</dbReference>
<dbReference type="PROSITE" id="PS51384">
    <property type="entry name" value="FAD_FR"/>
    <property type="match status" value="1"/>
</dbReference>
<dbReference type="InterPro" id="IPR011037">
    <property type="entry name" value="Pyrv_Knase-like_insert_dom_sf"/>
</dbReference>
<comment type="similarity">
    <text evidence="3">In the C-terminal section; belongs to the flavoprotein pyridine nucleotide cytochrome reductase family.</text>
</comment>
<evidence type="ECO:0000256" key="9">
    <source>
        <dbReference type="ARBA" id="ARBA00022857"/>
    </source>
</evidence>
<dbReference type="AlphaFoldDB" id="A0A0P0RIN3"/>
<dbReference type="Gene3D" id="3.40.50.80">
    <property type="entry name" value="Nucleotide-binding domain of ferredoxin-NADP reductase (FNR) module"/>
    <property type="match status" value="1"/>
</dbReference>
<feature type="domain" description="FAD-binding FR-type" evidence="16">
    <location>
        <begin position="236"/>
        <end position="340"/>
    </location>
</feature>
<dbReference type="Pfam" id="PF03475">
    <property type="entry name" value="YiiM_3-alpha"/>
    <property type="match status" value="1"/>
</dbReference>
<evidence type="ECO:0000256" key="3">
    <source>
        <dbReference type="ARBA" id="ARBA00006401"/>
    </source>
</evidence>
<dbReference type="InterPro" id="IPR039261">
    <property type="entry name" value="FNR_nucleotide-bd"/>
</dbReference>
<dbReference type="GeneID" id="69972157"/>
<dbReference type="InterPro" id="IPR052353">
    <property type="entry name" value="Benzoxazolinone_Detox_Enz"/>
</dbReference>
<keyword evidence="11" id="KW-0408">Iron</keyword>
<dbReference type="InterPro" id="IPR012675">
    <property type="entry name" value="Beta-grasp_dom_sf"/>
</dbReference>
<dbReference type="InterPro" id="IPR017938">
    <property type="entry name" value="Riboflavin_synthase-like_b-brl"/>
</dbReference>
<dbReference type="InterPro" id="IPR005163">
    <property type="entry name" value="Tri_helical_YiiM-like"/>
</dbReference>
<dbReference type="InterPro" id="IPR001041">
    <property type="entry name" value="2Fe-2S_ferredoxin-type"/>
</dbReference>
<protein>
    <recommendedName>
        <fullName evidence="4">nitric oxide dioxygenase</fullName>
        <ecNumber evidence="4">1.14.12.17</ecNumber>
    </recommendedName>
</protein>
<evidence type="ECO:0000256" key="12">
    <source>
        <dbReference type="ARBA" id="ARBA00023027"/>
    </source>
</evidence>
<accession>A0A0P0RIN3</accession>
<sequence length="586" mass="63410">MARLVSVNVGLPRDVKWKDRSVHTGIWKKPVKGRCWVGRNNLAGDGQGDLQGHGGPNRAVLVYQTESYQHWQTLLGRYNLEFGQFGENFTVDGLSDADVCIGDQYQIGDALFEVTQPRVTCYRVGMRLEEPRMPALMTSSGRPGFYLRVLKEGSVGAGDEIRKVGEAPQRMTVHAVNALLYSPPHPPDQLERALQIEALSPGWRWSFQEMLDASQRGVAHSNAGLSPSGTIYPVAPGFRSLKVAKLERASTDVVALTLASADGQPLGVAKPGQFVVVRLRPQGDQPLLRSYSLSSNPSASQYRLAVKVSPDSIAGSYLRDGLREGDMLEVSAPRGVFTLNASDRPIILLSAGIGLTPVLAMLHALAAEGVENRVLWLHSARDGQHHPFAQEARDLVKALPNGRMYVVYSRPLASDRLGADYDAVGHFAKDVLESAGVERKAEVYVCGPGRFMDDMTGALGSLGVASDRIHTEAFAGGESLTPGIVGSTRRKPHVPESDTGVGPLVYFSRSGISAHWDDVAYNSLLELAETCDVPVRWSCRTGVCHNCETGLIEGEIAYDLEPIDSPPKGNVLICCAQPRGNIVVDA</sequence>
<evidence type="ECO:0000313" key="18">
    <source>
        <dbReference type="Proteomes" id="UP000019146"/>
    </source>
</evidence>
<evidence type="ECO:0000256" key="11">
    <source>
        <dbReference type="ARBA" id="ARBA00023004"/>
    </source>
</evidence>
<keyword evidence="8" id="KW-0274">FAD</keyword>